<comment type="caution">
    <text evidence="8">The sequence shown here is derived from an EMBL/GenBank/DDBJ whole genome shotgun (WGS) entry which is preliminary data.</text>
</comment>
<dbReference type="Proteomes" id="UP000028602">
    <property type="component" value="Unassembled WGS sequence"/>
</dbReference>
<dbReference type="RefSeq" id="WP_025904070.1">
    <property type="nucleotide sequence ID" value="NZ_ATMJ01000048.1"/>
</dbReference>
<comment type="subcellular location">
    <subcellularLocation>
        <location evidence="1 7">Cell membrane</location>
        <topology evidence="1 7">Multi-pass membrane protein</topology>
    </subcellularLocation>
</comment>
<evidence type="ECO:0000256" key="5">
    <source>
        <dbReference type="ARBA" id="ARBA00022989"/>
    </source>
</evidence>
<comment type="similarity">
    <text evidence="2 7">Belongs to the UPF0114 family.</text>
</comment>
<name>A0A085JMW9_9GAMM</name>
<accession>A0A085JMW9</accession>
<keyword evidence="5 7" id="KW-1133">Transmembrane helix</keyword>
<dbReference type="EMBL" id="JMPR01000012">
    <property type="protein sequence ID" value="KFD21815.1"/>
    <property type="molecule type" value="Genomic_DNA"/>
</dbReference>
<evidence type="ECO:0000256" key="3">
    <source>
        <dbReference type="ARBA" id="ARBA00022475"/>
    </source>
</evidence>
<evidence type="ECO:0000256" key="1">
    <source>
        <dbReference type="ARBA" id="ARBA00004651"/>
    </source>
</evidence>
<dbReference type="HAMAP" id="MF_00143">
    <property type="entry name" value="UPF0114"/>
    <property type="match status" value="1"/>
</dbReference>
<dbReference type="eggNOG" id="COG2862">
    <property type="taxonomic scope" value="Bacteria"/>
</dbReference>
<keyword evidence="6 7" id="KW-0472">Membrane</keyword>
<dbReference type="InterPro" id="IPR005134">
    <property type="entry name" value="UPF0114"/>
</dbReference>
<evidence type="ECO:0000256" key="7">
    <source>
        <dbReference type="HAMAP-Rule" id="MF_00143"/>
    </source>
</evidence>
<dbReference type="PANTHER" id="PTHR38596">
    <property type="entry name" value="UPF0114 PROTEIN YQHA"/>
    <property type="match status" value="1"/>
</dbReference>
<keyword evidence="3 7" id="KW-1003">Cell membrane</keyword>
<dbReference type="OrthoDB" id="9783569at2"/>
<sequence length="167" mass="18965">MERFTENLMYATRWLLAPVYFGLSLGLLALTIKFFQEIFHVLPHILSVSENELILLLLSLVDMSLVGGLLIMVMLSGYENFISALDIDEHKEKLNWLGKMDSGSLKNKVAASIVAISSIHLLRVFMEMRTIDNSKVLWYILLHLTFVLSAFVMGYLDKMSRQAKGGH</sequence>
<reference evidence="8 9" key="1">
    <citation type="submission" date="2014-05" db="EMBL/GenBank/DDBJ databases">
        <title>ATOL: Assembling a taxonomically balanced genome-scale reconstruction of the evolutionary history of the Enterobacteriaceae.</title>
        <authorList>
            <person name="Plunkett G.III."/>
            <person name="Neeno-Eckwall E.C."/>
            <person name="Glasner J.D."/>
            <person name="Perna N.T."/>
        </authorList>
    </citation>
    <scope>NUCLEOTIDE SEQUENCE [LARGE SCALE GENOMIC DNA]</scope>
    <source>
        <strain evidence="8 9">ATCC 33301</strain>
    </source>
</reference>
<dbReference type="GO" id="GO:0005886">
    <property type="term" value="C:plasma membrane"/>
    <property type="evidence" value="ECO:0007669"/>
    <property type="project" value="UniProtKB-SubCell"/>
</dbReference>
<proteinExistence type="inferred from homology"/>
<evidence type="ECO:0000313" key="9">
    <source>
        <dbReference type="Proteomes" id="UP000028602"/>
    </source>
</evidence>
<evidence type="ECO:0000256" key="2">
    <source>
        <dbReference type="ARBA" id="ARBA00005774"/>
    </source>
</evidence>
<feature type="transmembrane region" description="Helical" evidence="7">
    <location>
        <begin position="109"/>
        <end position="126"/>
    </location>
</feature>
<dbReference type="AlphaFoldDB" id="A0A085JMW9"/>
<gene>
    <name evidence="8" type="ORF">GTPT_0704</name>
</gene>
<feature type="transmembrane region" description="Helical" evidence="7">
    <location>
        <begin position="138"/>
        <end position="156"/>
    </location>
</feature>
<evidence type="ECO:0000256" key="4">
    <source>
        <dbReference type="ARBA" id="ARBA00022692"/>
    </source>
</evidence>
<dbReference type="InterPro" id="IPR020761">
    <property type="entry name" value="UPF0114_bac"/>
</dbReference>
<feature type="transmembrane region" description="Helical" evidence="7">
    <location>
        <begin position="54"/>
        <end position="75"/>
    </location>
</feature>
<organism evidence="8 9">
    <name type="scientific">Tatumella ptyseos ATCC 33301</name>
    <dbReference type="NCBI Taxonomy" id="1005995"/>
    <lineage>
        <taxon>Bacteria</taxon>
        <taxon>Pseudomonadati</taxon>
        <taxon>Pseudomonadota</taxon>
        <taxon>Gammaproteobacteria</taxon>
        <taxon>Enterobacterales</taxon>
        <taxon>Erwiniaceae</taxon>
        <taxon>Tatumella</taxon>
    </lineage>
</organism>
<dbReference type="NCBIfam" id="TIGR00645">
    <property type="entry name" value="HI0507"/>
    <property type="match status" value="1"/>
</dbReference>
<feature type="transmembrane region" description="Helical" evidence="7">
    <location>
        <begin position="12"/>
        <end position="34"/>
    </location>
</feature>
<keyword evidence="4 7" id="KW-0812">Transmembrane</keyword>
<dbReference type="Pfam" id="PF03350">
    <property type="entry name" value="UPF0114"/>
    <property type="match status" value="1"/>
</dbReference>
<protein>
    <recommendedName>
        <fullName evidence="7">UPF0114 protein GTPT_0704</fullName>
    </recommendedName>
</protein>
<dbReference type="PANTHER" id="PTHR38596:SF1">
    <property type="entry name" value="UPF0114 PROTEIN YQHA"/>
    <property type="match status" value="1"/>
</dbReference>
<evidence type="ECO:0000256" key="6">
    <source>
        <dbReference type="ARBA" id="ARBA00023136"/>
    </source>
</evidence>
<keyword evidence="9" id="KW-1185">Reference proteome</keyword>
<evidence type="ECO:0000313" key="8">
    <source>
        <dbReference type="EMBL" id="KFD21815.1"/>
    </source>
</evidence>